<evidence type="ECO:0000256" key="1">
    <source>
        <dbReference type="ARBA" id="ARBA00008372"/>
    </source>
</evidence>
<dbReference type="GO" id="GO:0000175">
    <property type="term" value="F:3'-5'-RNA exonuclease activity"/>
    <property type="evidence" value="ECO:0007669"/>
    <property type="project" value="TreeGrafter"/>
</dbReference>
<dbReference type="Gene3D" id="3.30.420.10">
    <property type="entry name" value="Ribonuclease H-like superfamily/Ribonuclease H"/>
    <property type="match status" value="2"/>
</dbReference>
<dbReference type="AlphaFoldDB" id="A0A6G1J7B9"/>
<dbReference type="Proteomes" id="UP000799291">
    <property type="component" value="Unassembled WGS sequence"/>
</dbReference>
<feature type="compositionally biased region" description="Low complexity" evidence="2">
    <location>
        <begin position="540"/>
        <end position="549"/>
    </location>
</feature>
<dbReference type="SUPFAM" id="SSF53098">
    <property type="entry name" value="Ribonuclease H-like"/>
    <property type="match status" value="1"/>
</dbReference>
<dbReference type="InterPro" id="IPR012337">
    <property type="entry name" value="RNaseH-like_sf"/>
</dbReference>
<dbReference type="InterPro" id="IPR036397">
    <property type="entry name" value="RNaseH_sf"/>
</dbReference>
<name>A0A6G1J7B9_9PLEO</name>
<dbReference type="InterPro" id="IPR006941">
    <property type="entry name" value="RNase_CAF1"/>
</dbReference>
<dbReference type="EMBL" id="MU005577">
    <property type="protein sequence ID" value="KAF2686406.1"/>
    <property type="molecule type" value="Genomic_DNA"/>
</dbReference>
<dbReference type="GO" id="GO:1990431">
    <property type="term" value="P:priRNA 3'-end processing"/>
    <property type="evidence" value="ECO:0007669"/>
    <property type="project" value="TreeGrafter"/>
</dbReference>
<sequence length="614" mass="69795">MEVDAATYPRHLLGLLVNISEADFVSFDLELTGIPSRLPGKEPWKPRAGGRKTLKDRYEETKEAANRYNILQVGITCARFDYLADKYILRPYNIAISPLLDERLDIEREICIQSGAATFLLNNGFDLGAAFAKGVQYLSRNDADRAKQMAYDRLDKKNVVQDVQLKVEDVESLDFVRRTREAITAWRVTQSGMLEITSHTGFEEQPILPTISRFEKRLVHQLVRAEFPDLVAMGRATSIRIIRYDEDREADNTRRLKNRAKESIAKQTGFRWVFEALAQGDIHEVDPFHFGVSTSNHIIAVDTPSVKDRFDRARERLRSHQPVLVGHNMFTDLVYFYRTFVGPLPDTLEEFRDAIHELFPRIVDTKYLATHAGGDLNASPTLQEIAEKLEKQPLPDIATASHHDKYENKQAFHEAGFDSLLTATIMIRLSAKLNAERQAKAIPPVESDSDHSYKTAREDEVFADVAQMAKAAPLPLPAIENLHISTPLSSKNQRRKQKSRKTSKPPPESRFQTRNIFESLRQNVDSEQEDTTSSEEEKQSQSVQASSKQRTTNASWEDDIYQPDTSAEVPIETVTRDRMELIPAFDAEFWGEFGNTLRIFGTQEGVLRVGGWEG</sequence>
<protein>
    <submittedName>
        <fullName evidence="3">CAF1-domain-containing protein</fullName>
    </submittedName>
</protein>
<dbReference type="InterPro" id="IPR051181">
    <property type="entry name" value="CAF1_poly(A)_ribonucleases"/>
</dbReference>
<dbReference type="GO" id="GO:1990432">
    <property type="term" value="P:siRNA 3'-end processing"/>
    <property type="evidence" value="ECO:0007669"/>
    <property type="project" value="TreeGrafter"/>
</dbReference>
<dbReference type="PANTHER" id="PTHR15092:SF22">
    <property type="entry name" value="POLY(A)-SPECIFIC RIBONUCLEASE PNLDC1"/>
    <property type="match status" value="1"/>
</dbReference>
<organism evidence="3 4">
    <name type="scientific">Lentithecium fluviatile CBS 122367</name>
    <dbReference type="NCBI Taxonomy" id="1168545"/>
    <lineage>
        <taxon>Eukaryota</taxon>
        <taxon>Fungi</taxon>
        <taxon>Dikarya</taxon>
        <taxon>Ascomycota</taxon>
        <taxon>Pezizomycotina</taxon>
        <taxon>Dothideomycetes</taxon>
        <taxon>Pleosporomycetidae</taxon>
        <taxon>Pleosporales</taxon>
        <taxon>Massarineae</taxon>
        <taxon>Lentitheciaceae</taxon>
        <taxon>Lentithecium</taxon>
    </lineage>
</organism>
<dbReference type="GO" id="GO:0005634">
    <property type="term" value="C:nucleus"/>
    <property type="evidence" value="ECO:0007669"/>
    <property type="project" value="TreeGrafter"/>
</dbReference>
<reference evidence="3" key="1">
    <citation type="journal article" date="2020" name="Stud. Mycol.">
        <title>101 Dothideomycetes genomes: a test case for predicting lifestyles and emergence of pathogens.</title>
        <authorList>
            <person name="Haridas S."/>
            <person name="Albert R."/>
            <person name="Binder M."/>
            <person name="Bloem J."/>
            <person name="Labutti K."/>
            <person name="Salamov A."/>
            <person name="Andreopoulos B."/>
            <person name="Baker S."/>
            <person name="Barry K."/>
            <person name="Bills G."/>
            <person name="Bluhm B."/>
            <person name="Cannon C."/>
            <person name="Castanera R."/>
            <person name="Culley D."/>
            <person name="Daum C."/>
            <person name="Ezra D."/>
            <person name="Gonzalez J."/>
            <person name="Henrissat B."/>
            <person name="Kuo A."/>
            <person name="Liang C."/>
            <person name="Lipzen A."/>
            <person name="Lutzoni F."/>
            <person name="Magnuson J."/>
            <person name="Mondo S."/>
            <person name="Nolan M."/>
            <person name="Ohm R."/>
            <person name="Pangilinan J."/>
            <person name="Park H.-J."/>
            <person name="Ramirez L."/>
            <person name="Alfaro M."/>
            <person name="Sun H."/>
            <person name="Tritt A."/>
            <person name="Yoshinaga Y."/>
            <person name="Zwiers L.-H."/>
            <person name="Turgeon B."/>
            <person name="Goodwin S."/>
            <person name="Spatafora J."/>
            <person name="Crous P."/>
            <person name="Grigoriev I."/>
        </authorList>
    </citation>
    <scope>NUCLEOTIDE SEQUENCE</scope>
    <source>
        <strain evidence="3">CBS 122367</strain>
    </source>
</reference>
<dbReference type="GO" id="GO:0000289">
    <property type="term" value="P:nuclear-transcribed mRNA poly(A) tail shortening"/>
    <property type="evidence" value="ECO:0007669"/>
    <property type="project" value="TreeGrafter"/>
</dbReference>
<dbReference type="OrthoDB" id="1432093at2759"/>
<evidence type="ECO:0000256" key="2">
    <source>
        <dbReference type="SAM" id="MobiDB-lite"/>
    </source>
</evidence>
<feature type="compositionally biased region" description="Basic residues" evidence="2">
    <location>
        <begin position="492"/>
        <end position="503"/>
    </location>
</feature>
<feature type="region of interest" description="Disordered" evidence="2">
    <location>
        <begin position="484"/>
        <end position="563"/>
    </location>
</feature>
<keyword evidence="4" id="KW-1185">Reference proteome</keyword>
<evidence type="ECO:0000313" key="4">
    <source>
        <dbReference type="Proteomes" id="UP000799291"/>
    </source>
</evidence>
<feature type="compositionally biased region" description="Polar residues" evidence="2">
    <location>
        <begin position="510"/>
        <end position="523"/>
    </location>
</feature>
<accession>A0A6G1J7B9</accession>
<evidence type="ECO:0000313" key="3">
    <source>
        <dbReference type="EMBL" id="KAF2686406.1"/>
    </source>
</evidence>
<comment type="similarity">
    <text evidence="1">Belongs to the CAF1 family.</text>
</comment>
<dbReference type="GO" id="GO:0003723">
    <property type="term" value="F:RNA binding"/>
    <property type="evidence" value="ECO:0007669"/>
    <property type="project" value="TreeGrafter"/>
</dbReference>
<dbReference type="Pfam" id="PF04857">
    <property type="entry name" value="CAF1"/>
    <property type="match status" value="1"/>
</dbReference>
<proteinExistence type="inferred from homology"/>
<dbReference type="PANTHER" id="PTHR15092">
    <property type="entry name" value="POLY A -SPECIFIC RIBONUCLEASE/TARGET OF EGR1, MEMBER 1"/>
    <property type="match status" value="1"/>
</dbReference>
<gene>
    <name evidence="3" type="ORF">K458DRAFT_486367</name>
</gene>